<dbReference type="InterPro" id="IPR058649">
    <property type="entry name" value="CzcB_C"/>
</dbReference>
<dbReference type="Gene3D" id="2.40.30.170">
    <property type="match status" value="1"/>
</dbReference>
<dbReference type="HOGENOM" id="CLU_018816_14_1_0"/>
<dbReference type="InterPro" id="IPR006143">
    <property type="entry name" value="RND_pump_MFP"/>
</dbReference>
<evidence type="ECO:0000313" key="5">
    <source>
        <dbReference type="EMBL" id="AGA28613.1"/>
    </source>
</evidence>
<dbReference type="Gene3D" id="2.40.420.20">
    <property type="match status" value="1"/>
</dbReference>
<dbReference type="GO" id="GO:1990281">
    <property type="term" value="C:efflux pump complex"/>
    <property type="evidence" value="ECO:0007669"/>
    <property type="project" value="TreeGrafter"/>
</dbReference>
<dbReference type="Gene3D" id="2.40.50.100">
    <property type="match status" value="1"/>
</dbReference>
<organism evidence="5 6">
    <name type="scientific">Singulisphaera acidiphila (strain ATCC BAA-1392 / DSM 18658 / VKM B-2454 / MOB10)</name>
    <dbReference type="NCBI Taxonomy" id="886293"/>
    <lineage>
        <taxon>Bacteria</taxon>
        <taxon>Pseudomonadati</taxon>
        <taxon>Planctomycetota</taxon>
        <taxon>Planctomycetia</taxon>
        <taxon>Isosphaerales</taxon>
        <taxon>Isosphaeraceae</taxon>
        <taxon>Singulisphaera</taxon>
    </lineage>
</organism>
<protein>
    <submittedName>
        <fullName evidence="5">RND family efflux transporter, MFP subunit</fullName>
    </submittedName>
</protein>
<dbReference type="KEGG" id="saci:Sinac_4424"/>
<sequence length="438" mass="46967">MFRIVTVTIALGILVAGLAAANLRRDPGAFEIDWRLVAPPAREVIVEPPTRGAIIQTVAAPGKVEAVEEAEIASQLVGRVIAVKVKDGDSVKADDVLVQLDDTDAKARLDSAKARIERLRSAIEQAGSDVAKANRDAKQSGTLADRGFTAPNELADARTAVAKSQAALAMSRHELIESEAMRRTSQQDLDRTTIKAPIDGMVAGVNVDVGEVVIAGTTNLPGSVLMTISNMDRMRVRADVDETDVPLVRRNQPALVYLQADQLHPVAGTIEMVAPKGKTKDEVVSFETLIRLDEAADSAHSDSTSALRPAMTATVEIEVRRASSALGVPAQAVVHRRRKDLPNTPSVRAWAERNARSPGEKAQEAELRYIKIVFVTEGGIARARPVETGLSDERKVEILSGLKPGEPVIVGPFRTLDELKDGDPVKPVKTLSEAKAAR</sequence>
<dbReference type="Proteomes" id="UP000010798">
    <property type="component" value="Chromosome"/>
</dbReference>
<dbReference type="AlphaFoldDB" id="L0DIG9"/>
<evidence type="ECO:0000259" key="4">
    <source>
        <dbReference type="Pfam" id="PF25975"/>
    </source>
</evidence>
<dbReference type="InterPro" id="IPR058625">
    <property type="entry name" value="MdtA-like_BSH"/>
</dbReference>
<keyword evidence="6" id="KW-1185">Reference proteome</keyword>
<dbReference type="Pfam" id="PF25917">
    <property type="entry name" value="BSH_RND"/>
    <property type="match status" value="1"/>
</dbReference>
<dbReference type="PANTHER" id="PTHR30469">
    <property type="entry name" value="MULTIDRUG RESISTANCE PROTEIN MDTA"/>
    <property type="match status" value="1"/>
</dbReference>
<dbReference type="STRING" id="886293.Sinac_4424"/>
<evidence type="ECO:0000256" key="1">
    <source>
        <dbReference type="ARBA" id="ARBA00009477"/>
    </source>
</evidence>
<dbReference type="GO" id="GO:0015562">
    <property type="term" value="F:efflux transmembrane transporter activity"/>
    <property type="evidence" value="ECO:0007669"/>
    <property type="project" value="TreeGrafter"/>
</dbReference>
<dbReference type="RefSeq" id="WP_015247731.1">
    <property type="nucleotide sequence ID" value="NC_019892.1"/>
</dbReference>
<reference evidence="5 6" key="1">
    <citation type="submission" date="2012-02" db="EMBL/GenBank/DDBJ databases">
        <title>Complete sequence of chromosome of Singulisphaera acidiphila DSM 18658.</title>
        <authorList>
            <consortium name="US DOE Joint Genome Institute (JGI-PGF)"/>
            <person name="Lucas S."/>
            <person name="Copeland A."/>
            <person name="Lapidus A."/>
            <person name="Glavina del Rio T."/>
            <person name="Dalin E."/>
            <person name="Tice H."/>
            <person name="Bruce D."/>
            <person name="Goodwin L."/>
            <person name="Pitluck S."/>
            <person name="Peters L."/>
            <person name="Ovchinnikova G."/>
            <person name="Chertkov O."/>
            <person name="Kyrpides N."/>
            <person name="Mavromatis K."/>
            <person name="Ivanova N."/>
            <person name="Brettin T."/>
            <person name="Detter J.C."/>
            <person name="Han C."/>
            <person name="Larimer F."/>
            <person name="Land M."/>
            <person name="Hauser L."/>
            <person name="Markowitz V."/>
            <person name="Cheng J.-F."/>
            <person name="Hugenholtz P."/>
            <person name="Woyke T."/>
            <person name="Wu D."/>
            <person name="Tindall B."/>
            <person name="Pomrenke H."/>
            <person name="Brambilla E."/>
            <person name="Klenk H.-P."/>
            <person name="Eisen J.A."/>
        </authorList>
    </citation>
    <scope>NUCLEOTIDE SEQUENCE [LARGE SCALE GENOMIC DNA]</scope>
    <source>
        <strain evidence="6">ATCC BAA-1392 / DSM 18658 / VKM B-2454 / MOB10</strain>
    </source>
</reference>
<feature type="domain" description="Multidrug resistance protein MdtA-like barrel-sandwich hybrid" evidence="3">
    <location>
        <begin position="69"/>
        <end position="219"/>
    </location>
</feature>
<dbReference type="Pfam" id="PF25975">
    <property type="entry name" value="CzcB_C"/>
    <property type="match status" value="1"/>
</dbReference>
<accession>L0DIG9</accession>
<dbReference type="Gene3D" id="1.10.287.470">
    <property type="entry name" value="Helix hairpin bin"/>
    <property type="match status" value="1"/>
</dbReference>
<evidence type="ECO:0000256" key="2">
    <source>
        <dbReference type="SAM" id="MobiDB-lite"/>
    </source>
</evidence>
<name>L0DIG9_SINAD</name>
<dbReference type="NCBIfam" id="TIGR01730">
    <property type="entry name" value="RND_mfp"/>
    <property type="match status" value="1"/>
</dbReference>
<feature type="domain" description="CzcB-like C-terminal circularly permuted SH3-like" evidence="4">
    <location>
        <begin position="371"/>
        <end position="409"/>
    </location>
</feature>
<comment type="similarity">
    <text evidence="1">Belongs to the membrane fusion protein (MFP) (TC 8.A.1) family.</text>
</comment>
<evidence type="ECO:0000259" key="3">
    <source>
        <dbReference type="Pfam" id="PF25917"/>
    </source>
</evidence>
<proteinExistence type="inferred from homology"/>
<gene>
    <name evidence="5" type="ordered locus">Sinac_4424</name>
</gene>
<dbReference type="EMBL" id="CP003364">
    <property type="protein sequence ID" value="AGA28613.1"/>
    <property type="molecule type" value="Genomic_DNA"/>
</dbReference>
<dbReference type="eggNOG" id="COG0845">
    <property type="taxonomic scope" value="Bacteria"/>
</dbReference>
<dbReference type="SUPFAM" id="SSF111369">
    <property type="entry name" value="HlyD-like secretion proteins"/>
    <property type="match status" value="1"/>
</dbReference>
<evidence type="ECO:0000313" key="6">
    <source>
        <dbReference type="Proteomes" id="UP000010798"/>
    </source>
</evidence>
<feature type="region of interest" description="Disordered" evidence="2">
    <location>
        <begin position="130"/>
        <end position="149"/>
    </location>
</feature>